<dbReference type="InterPro" id="IPR036396">
    <property type="entry name" value="Cyt_P450_sf"/>
</dbReference>
<evidence type="ECO:0000256" key="4">
    <source>
        <dbReference type="ARBA" id="ARBA00023004"/>
    </source>
</evidence>
<comment type="cofactor">
    <cofactor evidence="1">
        <name>heme</name>
        <dbReference type="ChEBI" id="CHEBI:30413"/>
    </cofactor>
</comment>
<dbReference type="InterPro" id="IPR002401">
    <property type="entry name" value="Cyt_P450_E_grp-I"/>
</dbReference>
<sequence>SLHVPCPFLTARLFFQLAEKYGPIFTLHFGFQKVVVLTGYEVVREALVNYTEEFVDRPSIPIFDQIQNGNGTRAK</sequence>
<keyword evidence="4" id="KW-0408">Iron</keyword>
<dbReference type="PANTHER" id="PTHR24300:SF291">
    <property type="entry name" value="CYTOCHROME P450 2W1"/>
    <property type="match status" value="1"/>
</dbReference>
<comment type="similarity">
    <text evidence="2">Belongs to the cytochrome P450 family.</text>
</comment>
<dbReference type="Proteomes" id="UP000558460">
    <property type="component" value="Unassembled WGS sequence"/>
</dbReference>
<evidence type="ECO:0000256" key="1">
    <source>
        <dbReference type="ARBA" id="ARBA00001971"/>
    </source>
</evidence>
<keyword evidence="6" id="KW-1185">Reference proteome</keyword>
<name>A0A7L3MR81_9PASS</name>
<feature type="non-terminal residue" evidence="5">
    <location>
        <position position="1"/>
    </location>
</feature>
<dbReference type="OrthoDB" id="1055148at2759"/>
<accession>A0A7L3MR81</accession>
<dbReference type="GO" id="GO:0006082">
    <property type="term" value="P:organic acid metabolic process"/>
    <property type="evidence" value="ECO:0007669"/>
    <property type="project" value="TreeGrafter"/>
</dbReference>
<gene>
    <name evidence="5" type="primary">Cyp2w1</name>
    <name evidence="5" type="ORF">HORVUL_R11099</name>
</gene>
<dbReference type="GO" id="GO:0020037">
    <property type="term" value="F:heme binding"/>
    <property type="evidence" value="ECO:0007669"/>
    <property type="project" value="InterPro"/>
</dbReference>
<proteinExistence type="inferred from homology"/>
<protein>
    <submittedName>
        <fullName evidence="5">CP2W1 protein</fullName>
    </submittedName>
</protein>
<dbReference type="GO" id="GO:0016712">
    <property type="term" value="F:oxidoreductase activity, acting on paired donors, with incorporation or reduction of molecular oxygen, reduced flavin or flavoprotein as one donor, and incorporation of one atom of oxygen"/>
    <property type="evidence" value="ECO:0007669"/>
    <property type="project" value="TreeGrafter"/>
</dbReference>
<dbReference type="InterPro" id="IPR001128">
    <property type="entry name" value="Cyt_P450"/>
</dbReference>
<evidence type="ECO:0000313" key="6">
    <source>
        <dbReference type="Proteomes" id="UP000558460"/>
    </source>
</evidence>
<evidence type="ECO:0000313" key="5">
    <source>
        <dbReference type="EMBL" id="NXU67078.1"/>
    </source>
</evidence>
<comment type="caution">
    <text evidence="5">The sequence shown here is derived from an EMBL/GenBank/DDBJ whole genome shotgun (WGS) entry which is preliminary data.</text>
</comment>
<evidence type="ECO:0000256" key="2">
    <source>
        <dbReference type="ARBA" id="ARBA00010617"/>
    </source>
</evidence>
<dbReference type="AlphaFoldDB" id="A0A7L3MR81"/>
<dbReference type="Gene3D" id="1.10.630.10">
    <property type="entry name" value="Cytochrome P450"/>
    <property type="match status" value="1"/>
</dbReference>
<dbReference type="GO" id="GO:0005506">
    <property type="term" value="F:iron ion binding"/>
    <property type="evidence" value="ECO:0007669"/>
    <property type="project" value="InterPro"/>
</dbReference>
<organism evidence="5 6">
    <name type="scientific">Horornis vulcanius</name>
    <dbReference type="NCBI Taxonomy" id="2585811"/>
    <lineage>
        <taxon>Eukaryota</taxon>
        <taxon>Metazoa</taxon>
        <taxon>Chordata</taxon>
        <taxon>Craniata</taxon>
        <taxon>Vertebrata</taxon>
        <taxon>Euteleostomi</taxon>
        <taxon>Archelosauria</taxon>
        <taxon>Archosauria</taxon>
        <taxon>Dinosauria</taxon>
        <taxon>Saurischia</taxon>
        <taxon>Theropoda</taxon>
        <taxon>Coelurosauria</taxon>
        <taxon>Aves</taxon>
        <taxon>Neognathae</taxon>
        <taxon>Neoaves</taxon>
        <taxon>Telluraves</taxon>
        <taxon>Australaves</taxon>
        <taxon>Passeriformes</taxon>
        <taxon>Sylvioidea</taxon>
        <taxon>Scotocercidae</taxon>
        <taxon>Horornis</taxon>
    </lineage>
</organism>
<dbReference type="PANTHER" id="PTHR24300">
    <property type="entry name" value="CYTOCHROME P450 508A4-RELATED"/>
    <property type="match status" value="1"/>
</dbReference>
<dbReference type="InterPro" id="IPR050182">
    <property type="entry name" value="Cytochrome_P450_fam2"/>
</dbReference>
<dbReference type="Pfam" id="PF00067">
    <property type="entry name" value="p450"/>
    <property type="match status" value="1"/>
</dbReference>
<dbReference type="EMBL" id="VZUA01289145">
    <property type="protein sequence ID" value="NXU67078.1"/>
    <property type="molecule type" value="Genomic_DNA"/>
</dbReference>
<dbReference type="PRINTS" id="PR00463">
    <property type="entry name" value="EP450I"/>
</dbReference>
<dbReference type="GO" id="GO:0006805">
    <property type="term" value="P:xenobiotic metabolic process"/>
    <property type="evidence" value="ECO:0007669"/>
    <property type="project" value="TreeGrafter"/>
</dbReference>
<feature type="non-terminal residue" evidence="5">
    <location>
        <position position="75"/>
    </location>
</feature>
<dbReference type="GO" id="GO:0005737">
    <property type="term" value="C:cytoplasm"/>
    <property type="evidence" value="ECO:0007669"/>
    <property type="project" value="TreeGrafter"/>
</dbReference>
<keyword evidence="3" id="KW-0479">Metal-binding</keyword>
<dbReference type="SUPFAM" id="SSF48264">
    <property type="entry name" value="Cytochrome P450"/>
    <property type="match status" value="1"/>
</dbReference>
<reference evidence="5 6" key="1">
    <citation type="submission" date="2019-09" db="EMBL/GenBank/DDBJ databases">
        <title>Bird 10,000 Genomes (B10K) Project - Family phase.</title>
        <authorList>
            <person name="Zhang G."/>
        </authorList>
    </citation>
    <scope>NUCLEOTIDE SEQUENCE [LARGE SCALE GENOMIC DNA]</scope>
    <source>
        <strain evidence="5">B10K-DU-029-69</strain>
        <tissue evidence="5">Muscle</tissue>
    </source>
</reference>
<evidence type="ECO:0000256" key="3">
    <source>
        <dbReference type="ARBA" id="ARBA00022723"/>
    </source>
</evidence>